<organism evidence="6 7">
    <name type="scientific">Rhodococcus antarcticus</name>
    <dbReference type="NCBI Taxonomy" id="2987751"/>
    <lineage>
        <taxon>Bacteria</taxon>
        <taxon>Bacillati</taxon>
        <taxon>Actinomycetota</taxon>
        <taxon>Actinomycetes</taxon>
        <taxon>Mycobacteriales</taxon>
        <taxon>Nocardiaceae</taxon>
        <taxon>Rhodococcus</taxon>
    </lineage>
</organism>
<accession>A0ABY6NX29</accession>
<feature type="domain" description="PD-(D/E)XK endonuclease-like" evidence="5">
    <location>
        <begin position="8"/>
        <end position="259"/>
    </location>
</feature>
<keyword evidence="1" id="KW-0227">DNA damage</keyword>
<proteinExistence type="predicted"/>
<dbReference type="EMBL" id="CP110615">
    <property type="protein sequence ID" value="UZJ23942.1"/>
    <property type="molecule type" value="Genomic_DNA"/>
</dbReference>
<keyword evidence="4" id="KW-0175">Coiled coil</keyword>
<sequence length="276" mass="30348">MPTRLVKVTPSKLSTWGSCRRRYRMTYLDRPAPPRGGAWAHSTLGAVVHAALRSFYDTAPPRRTVEAARVAVATAWSGEGFADAAQQARYRERAQDWVARYVTENDPTQVDAVGLERWVSAPVGTVVVEGRVDRLDSRRQPEAPEGEEVVVVDYKTGRRPLTEHDTRSSQALALYVLASRRTLRRPCRRVELHHLPTGEVHAFDHTAESLARQLARAEEQAAEIALHTDTLAAGADGDELFPASPGAQCSWCDLRRSCPEGRAAAPGLDPWAGLAP</sequence>
<dbReference type="RefSeq" id="WP_265382050.1">
    <property type="nucleotide sequence ID" value="NZ_CP110615.1"/>
</dbReference>
<gene>
    <name evidence="6" type="ORF">RHODO2019_12195</name>
</gene>
<dbReference type="InterPro" id="IPR038726">
    <property type="entry name" value="PDDEXK_AddAB-type"/>
</dbReference>
<reference evidence="6" key="1">
    <citation type="submission" date="2022-10" db="EMBL/GenBank/DDBJ databases">
        <title>Rhodococcus sp.75.</title>
        <authorList>
            <person name="Sun M."/>
        </authorList>
    </citation>
    <scope>NUCLEOTIDE SEQUENCE</scope>
    <source>
        <strain evidence="6">75</strain>
    </source>
</reference>
<keyword evidence="2" id="KW-0347">Helicase</keyword>
<protein>
    <submittedName>
        <fullName evidence="6">PD-(D/E)XK nuclease family protein</fullName>
    </submittedName>
</protein>
<evidence type="ECO:0000256" key="1">
    <source>
        <dbReference type="ARBA" id="ARBA00022763"/>
    </source>
</evidence>
<dbReference type="InterPro" id="IPR011604">
    <property type="entry name" value="PDDEXK-like_dom_sf"/>
</dbReference>
<keyword evidence="2" id="KW-0378">Hydrolase</keyword>
<evidence type="ECO:0000256" key="2">
    <source>
        <dbReference type="ARBA" id="ARBA00022806"/>
    </source>
</evidence>
<evidence type="ECO:0000256" key="3">
    <source>
        <dbReference type="ARBA" id="ARBA00023204"/>
    </source>
</evidence>
<keyword evidence="2" id="KW-0547">Nucleotide-binding</keyword>
<evidence type="ECO:0000256" key="4">
    <source>
        <dbReference type="SAM" id="Coils"/>
    </source>
</evidence>
<name>A0ABY6NX29_9NOCA</name>
<dbReference type="Pfam" id="PF12705">
    <property type="entry name" value="PDDEXK_1"/>
    <property type="match status" value="1"/>
</dbReference>
<keyword evidence="3" id="KW-0234">DNA repair</keyword>
<feature type="coiled-coil region" evidence="4">
    <location>
        <begin position="200"/>
        <end position="227"/>
    </location>
</feature>
<evidence type="ECO:0000313" key="7">
    <source>
        <dbReference type="Proteomes" id="UP001164965"/>
    </source>
</evidence>
<evidence type="ECO:0000313" key="6">
    <source>
        <dbReference type="EMBL" id="UZJ23942.1"/>
    </source>
</evidence>
<dbReference type="Gene3D" id="3.90.320.10">
    <property type="match status" value="1"/>
</dbReference>
<evidence type="ECO:0000259" key="5">
    <source>
        <dbReference type="Pfam" id="PF12705"/>
    </source>
</evidence>
<keyword evidence="2" id="KW-0067">ATP-binding</keyword>
<dbReference type="Proteomes" id="UP001164965">
    <property type="component" value="Chromosome"/>
</dbReference>
<keyword evidence="7" id="KW-1185">Reference proteome</keyword>